<dbReference type="InterPro" id="IPR035901">
    <property type="entry name" value="GIY-YIG_endonuc_sf"/>
</dbReference>
<evidence type="ECO:0000313" key="13">
    <source>
        <dbReference type="Proteomes" id="UP000198564"/>
    </source>
</evidence>
<dbReference type="InterPro" id="IPR000305">
    <property type="entry name" value="GIY-YIG_endonuc"/>
</dbReference>
<dbReference type="GO" id="GO:0006289">
    <property type="term" value="P:nucleotide-excision repair"/>
    <property type="evidence" value="ECO:0007669"/>
    <property type="project" value="UniProtKB-UniRule"/>
</dbReference>
<feature type="domain" description="GIY-YIG" evidence="10">
    <location>
        <begin position="15"/>
        <end position="92"/>
    </location>
</feature>
<dbReference type="InterPro" id="IPR047296">
    <property type="entry name" value="GIY-YIG_UvrC_Cho"/>
</dbReference>
<keyword evidence="1 7" id="KW-0963">Cytoplasm</keyword>
<evidence type="ECO:0000256" key="3">
    <source>
        <dbReference type="ARBA" id="ARBA00022769"/>
    </source>
</evidence>
<evidence type="ECO:0000256" key="6">
    <source>
        <dbReference type="ARBA" id="ARBA00023236"/>
    </source>
</evidence>
<dbReference type="InterPro" id="IPR036876">
    <property type="entry name" value="UVR_dom_sf"/>
</dbReference>
<evidence type="ECO:0000256" key="1">
    <source>
        <dbReference type="ARBA" id="ARBA00022490"/>
    </source>
</evidence>
<dbReference type="RefSeq" id="WP_091635674.1">
    <property type="nucleotide sequence ID" value="NZ_FNYW01000031.1"/>
</dbReference>
<evidence type="ECO:0000259" key="10">
    <source>
        <dbReference type="PROSITE" id="PS50164"/>
    </source>
</evidence>
<dbReference type="Gene3D" id="1.10.150.20">
    <property type="entry name" value="5' to 3' exonuclease, C-terminal subdomain"/>
    <property type="match status" value="1"/>
</dbReference>
<dbReference type="SUPFAM" id="SSF46600">
    <property type="entry name" value="C-terminal UvrC-binding domain of UvrB"/>
    <property type="match status" value="1"/>
</dbReference>
<evidence type="ECO:0000256" key="5">
    <source>
        <dbReference type="ARBA" id="ARBA00023204"/>
    </source>
</evidence>
<evidence type="ECO:0000256" key="4">
    <source>
        <dbReference type="ARBA" id="ARBA00022881"/>
    </source>
</evidence>
<dbReference type="FunFam" id="3.30.420.340:FF:000002">
    <property type="entry name" value="UvrABC system protein C"/>
    <property type="match status" value="1"/>
</dbReference>
<feature type="coiled-coil region" evidence="8">
    <location>
        <begin position="193"/>
        <end position="220"/>
    </location>
</feature>
<sequence length="594" mass="68683">MSNELIENKLKLLPSLPGCYIMKNKNNDIIYIGKAKNLKNRVRSYFRGGHEGKTKRLVEDIVDYETIVTGSDKEALLLEVTLIQKHQPKYNIRLKRGTSYPYLKITNERNPKLVITSEVEKDGANYFGPYPDVWAASETKQLIQKIYPLRKCNGYQKRACLYYHIGQCIGPCDHEIPVEEYDEQIKRIKSFLNGNVSDIKKDLKQKMQEAAEEMNYERAAEFRDQVSYIERTVEKQSIISNNYTSRDFFNYYMDKGWISIQVFFVRQATLIKREATMFPVIDTPEEELIGFILQYYEDINNQKPKEVYVPQTVDTELLQETLETQVIVPKRGRKKELLDLTGKNSEISLKQKFRLIEMKEQKTTGAIEQLSEVMGLPYIKQIESFDHSNIQGTNPVSAMVSFKDGMPDKNNYRKYKIRTVVGSNEFATTQEVIRRRYSRLLKEKKPMPDLILMDGGKVQVNAAKDVLENEFGLSIPVAGMVKDKKHRTAGLIFGNELEPVVLDPRSQAFHLVQRIQEEVHRFAITFHRNVRGKNSFTSKLDDVEGVGPKTRTKVLRHFKSMKRLKEADVEEIAALGIPVKVAERIKDTVQQNNN</sequence>
<dbReference type="GO" id="GO:0009380">
    <property type="term" value="C:excinuclease repair complex"/>
    <property type="evidence" value="ECO:0007669"/>
    <property type="project" value="InterPro"/>
</dbReference>
<dbReference type="EMBL" id="FNYW01000031">
    <property type="protein sequence ID" value="SEI90298.1"/>
    <property type="molecule type" value="Genomic_DNA"/>
</dbReference>
<dbReference type="InterPro" id="IPR001162">
    <property type="entry name" value="UvrC_RNase_H_dom"/>
</dbReference>
<dbReference type="Pfam" id="PF22920">
    <property type="entry name" value="UvrC_RNaseH"/>
    <property type="match status" value="1"/>
</dbReference>
<dbReference type="PROSITE" id="PS50165">
    <property type="entry name" value="UVRC"/>
    <property type="match status" value="1"/>
</dbReference>
<keyword evidence="5 7" id="KW-0234">DNA repair</keyword>
<evidence type="ECO:0000259" key="9">
    <source>
        <dbReference type="PROSITE" id="PS50151"/>
    </source>
</evidence>
<comment type="subcellular location">
    <subcellularLocation>
        <location evidence="7">Cytoplasm</location>
    </subcellularLocation>
</comment>
<accession>A0A1H6UD38</accession>
<dbReference type="Pfam" id="PF02151">
    <property type="entry name" value="UVR"/>
    <property type="match status" value="1"/>
</dbReference>
<evidence type="ECO:0000256" key="7">
    <source>
        <dbReference type="HAMAP-Rule" id="MF_00203"/>
    </source>
</evidence>
<name>A0A1H6UD38_9LACT</name>
<keyword evidence="8" id="KW-0175">Coiled coil</keyword>
<gene>
    <name evidence="7" type="primary">uvrC</name>
    <name evidence="12" type="ORF">SAMN04488113_1318</name>
</gene>
<dbReference type="Gene3D" id="3.40.1440.10">
    <property type="entry name" value="GIY-YIG endonuclease"/>
    <property type="match status" value="1"/>
</dbReference>
<evidence type="ECO:0000259" key="11">
    <source>
        <dbReference type="PROSITE" id="PS50165"/>
    </source>
</evidence>
<organism evidence="12 13">
    <name type="scientific">Alkalibacterium gilvum</name>
    <dbReference type="NCBI Taxonomy" id="1130080"/>
    <lineage>
        <taxon>Bacteria</taxon>
        <taxon>Bacillati</taxon>
        <taxon>Bacillota</taxon>
        <taxon>Bacilli</taxon>
        <taxon>Lactobacillales</taxon>
        <taxon>Carnobacteriaceae</taxon>
        <taxon>Alkalibacterium</taxon>
    </lineage>
</organism>
<keyword evidence="4 7" id="KW-0267">Excision nuclease</keyword>
<dbReference type="GO" id="GO:0009432">
    <property type="term" value="P:SOS response"/>
    <property type="evidence" value="ECO:0007669"/>
    <property type="project" value="UniProtKB-UniRule"/>
</dbReference>
<dbReference type="GO" id="GO:0009381">
    <property type="term" value="F:excinuclease ABC activity"/>
    <property type="evidence" value="ECO:0007669"/>
    <property type="project" value="UniProtKB-UniRule"/>
</dbReference>
<comment type="subunit">
    <text evidence="7">Interacts with UvrB in an incision complex.</text>
</comment>
<dbReference type="AlphaFoldDB" id="A0A1H6UD38"/>
<evidence type="ECO:0000256" key="8">
    <source>
        <dbReference type="SAM" id="Coils"/>
    </source>
</evidence>
<dbReference type="PROSITE" id="PS50151">
    <property type="entry name" value="UVR"/>
    <property type="match status" value="1"/>
</dbReference>
<keyword evidence="6 7" id="KW-0742">SOS response</keyword>
<protein>
    <recommendedName>
        <fullName evidence="7">UvrABC system protein C</fullName>
        <shortName evidence="7">Protein UvrC</shortName>
    </recommendedName>
    <alternativeName>
        <fullName evidence="7">Excinuclease ABC subunit C</fullName>
    </alternativeName>
</protein>
<dbReference type="SMART" id="SM00465">
    <property type="entry name" value="GIYc"/>
    <property type="match status" value="1"/>
</dbReference>
<dbReference type="InterPro" id="IPR038476">
    <property type="entry name" value="UvrC_RNase_H_dom_sf"/>
</dbReference>
<keyword evidence="3 7" id="KW-0228">DNA excision</keyword>
<dbReference type="InterPro" id="IPR001943">
    <property type="entry name" value="UVR_dom"/>
</dbReference>
<dbReference type="FunFam" id="3.40.1440.10:FF:000001">
    <property type="entry name" value="UvrABC system protein C"/>
    <property type="match status" value="1"/>
</dbReference>
<evidence type="ECO:0000256" key="2">
    <source>
        <dbReference type="ARBA" id="ARBA00022763"/>
    </source>
</evidence>
<dbReference type="Gene3D" id="3.30.420.340">
    <property type="entry name" value="UvrC, RNAse H endonuclease domain"/>
    <property type="match status" value="1"/>
</dbReference>
<dbReference type="CDD" id="cd10434">
    <property type="entry name" value="GIY-YIG_UvrC_Cho"/>
    <property type="match status" value="1"/>
</dbReference>
<feature type="domain" description="UvrC family homology region profile" evidence="11">
    <location>
        <begin position="248"/>
        <end position="467"/>
    </location>
</feature>
<dbReference type="Proteomes" id="UP000198564">
    <property type="component" value="Unassembled WGS sequence"/>
</dbReference>
<feature type="domain" description="UVR" evidence="9">
    <location>
        <begin position="197"/>
        <end position="232"/>
    </location>
</feature>
<dbReference type="OrthoDB" id="9804933at2"/>
<dbReference type="Gene3D" id="4.10.860.10">
    <property type="entry name" value="UVR domain"/>
    <property type="match status" value="1"/>
</dbReference>
<dbReference type="PANTHER" id="PTHR30562">
    <property type="entry name" value="UVRC/OXIDOREDUCTASE"/>
    <property type="match status" value="1"/>
</dbReference>
<dbReference type="SUPFAM" id="SSF47781">
    <property type="entry name" value="RuvA domain 2-like"/>
    <property type="match status" value="1"/>
</dbReference>
<dbReference type="NCBIfam" id="TIGR00194">
    <property type="entry name" value="uvrC"/>
    <property type="match status" value="1"/>
</dbReference>
<dbReference type="Pfam" id="PF01541">
    <property type="entry name" value="GIY-YIG"/>
    <property type="match status" value="1"/>
</dbReference>
<dbReference type="SUPFAM" id="SSF82771">
    <property type="entry name" value="GIY-YIG endonuclease"/>
    <property type="match status" value="1"/>
</dbReference>
<dbReference type="InterPro" id="IPR050066">
    <property type="entry name" value="UvrABC_protein_C"/>
</dbReference>
<reference evidence="13" key="1">
    <citation type="submission" date="2016-10" db="EMBL/GenBank/DDBJ databases">
        <authorList>
            <person name="Varghese N."/>
            <person name="Submissions S."/>
        </authorList>
    </citation>
    <scope>NUCLEOTIDE SEQUENCE [LARGE SCALE GENOMIC DNA]</scope>
    <source>
        <strain evidence="13">DSM 25751</strain>
    </source>
</reference>
<dbReference type="PROSITE" id="PS50164">
    <property type="entry name" value="GIY_YIG"/>
    <property type="match status" value="1"/>
</dbReference>
<dbReference type="STRING" id="1130080.SAMN04488113_1318"/>
<dbReference type="GO" id="GO:0005737">
    <property type="term" value="C:cytoplasm"/>
    <property type="evidence" value="ECO:0007669"/>
    <property type="project" value="UniProtKB-SubCell"/>
</dbReference>
<dbReference type="Pfam" id="PF08459">
    <property type="entry name" value="UvrC_RNaseH_dom"/>
    <property type="match status" value="1"/>
</dbReference>
<dbReference type="InterPro" id="IPR010994">
    <property type="entry name" value="RuvA_2-like"/>
</dbReference>
<dbReference type="Pfam" id="PF14520">
    <property type="entry name" value="HHH_5"/>
    <property type="match status" value="1"/>
</dbReference>
<keyword evidence="13" id="KW-1185">Reference proteome</keyword>
<comment type="function">
    <text evidence="7">The UvrABC repair system catalyzes the recognition and processing of DNA lesions. UvrC both incises the 5' and 3' sides of the lesion. The N-terminal half is responsible for the 3' incision and the C-terminal half is responsible for the 5' incision.</text>
</comment>
<dbReference type="HAMAP" id="MF_00203">
    <property type="entry name" value="UvrC"/>
    <property type="match status" value="1"/>
</dbReference>
<dbReference type="InterPro" id="IPR004791">
    <property type="entry name" value="UvrC"/>
</dbReference>
<dbReference type="GO" id="GO:0003677">
    <property type="term" value="F:DNA binding"/>
    <property type="evidence" value="ECO:0007669"/>
    <property type="project" value="UniProtKB-UniRule"/>
</dbReference>
<evidence type="ECO:0000313" key="12">
    <source>
        <dbReference type="EMBL" id="SEI90298.1"/>
    </source>
</evidence>
<dbReference type="PANTHER" id="PTHR30562:SF1">
    <property type="entry name" value="UVRABC SYSTEM PROTEIN C"/>
    <property type="match status" value="1"/>
</dbReference>
<keyword evidence="2 7" id="KW-0227">DNA damage</keyword>
<comment type="similarity">
    <text evidence="7">Belongs to the UvrC family.</text>
</comment>
<proteinExistence type="inferred from homology"/>